<name>A0AAD9IWS1_9ANNE</name>
<dbReference type="EMBL" id="JAODUP010001009">
    <property type="protein sequence ID" value="KAK2141978.1"/>
    <property type="molecule type" value="Genomic_DNA"/>
</dbReference>
<evidence type="ECO:0000256" key="1">
    <source>
        <dbReference type="SAM" id="SignalP"/>
    </source>
</evidence>
<reference evidence="2" key="1">
    <citation type="journal article" date="2023" name="Mol. Biol. Evol.">
        <title>Third-Generation Sequencing Reveals the Adaptive Role of the Epigenome in Three Deep-Sea Polychaetes.</title>
        <authorList>
            <person name="Perez M."/>
            <person name="Aroh O."/>
            <person name="Sun Y."/>
            <person name="Lan Y."/>
            <person name="Juniper S.K."/>
            <person name="Young C.R."/>
            <person name="Angers B."/>
            <person name="Qian P.Y."/>
        </authorList>
    </citation>
    <scope>NUCLEOTIDE SEQUENCE</scope>
    <source>
        <strain evidence="2">P08H-3</strain>
    </source>
</reference>
<feature type="chain" id="PRO_5042007809" evidence="1">
    <location>
        <begin position="24"/>
        <end position="133"/>
    </location>
</feature>
<dbReference type="Proteomes" id="UP001208570">
    <property type="component" value="Unassembled WGS sequence"/>
</dbReference>
<accession>A0AAD9IWS1</accession>
<keyword evidence="1" id="KW-0732">Signal</keyword>
<gene>
    <name evidence="2" type="ORF">LSH36_1009g01006</name>
</gene>
<evidence type="ECO:0000313" key="2">
    <source>
        <dbReference type="EMBL" id="KAK2141978.1"/>
    </source>
</evidence>
<sequence>MKGTSQVLLSSAVTLLMMIQVFGVDGSSIAASAPSDVQTKKEILFLAKIVAPLREIAREAEQLASLVERVAAEGDLGLELAKRQGAWDMDYGWGGGRFGKRGSGTSTSQSGKRYDSFGIAGRFGRSVENAEGH</sequence>
<comment type="caution">
    <text evidence="2">The sequence shown here is derived from an EMBL/GenBank/DDBJ whole genome shotgun (WGS) entry which is preliminary data.</text>
</comment>
<feature type="signal peptide" evidence="1">
    <location>
        <begin position="1"/>
        <end position="23"/>
    </location>
</feature>
<dbReference type="AlphaFoldDB" id="A0AAD9IWS1"/>
<keyword evidence="3" id="KW-1185">Reference proteome</keyword>
<organism evidence="2 3">
    <name type="scientific">Paralvinella palmiformis</name>
    <dbReference type="NCBI Taxonomy" id="53620"/>
    <lineage>
        <taxon>Eukaryota</taxon>
        <taxon>Metazoa</taxon>
        <taxon>Spiralia</taxon>
        <taxon>Lophotrochozoa</taxon>
        <taxon>Annelida</taxon>
        <taxon>Polychaeta</taxon>
        <taxon>Sedentaria</taxon>
        <taxon>Canalipalpata</taxon>
        <taxon>Terebellida</taxon>
        <taxon>Terebelliformia</taxon>
        <taxon>Alvinellidae</taxon>
        <taxon>Paralvinella</taxon>
    </lineage>
</organism>
<proteinExistence type="predicted"/>
<evidence type="ECO:0000313" key="3">
    <source>
        <dbReference type="Proteomes" id="UP001208570"/>
    </source>
</evidence>
<protein>
    <submittedName>
        <fullName evidence="2">Uncharacterized protein</fullName>
    </submittedName>
</protein>